<dbReference type="Gene3D" id="3.40.50.300">
    <property type="entry name" value="P-loop containing nucleotide triphosphate hydrolases"/>
    <property type="match status" value="1"/>
</dbReference>
<keyword evidence="3" id="KW-0378">Hydrolase</keyword>
<dbReference type="Proteomes" id="UP001589590">
    <property type="component" value="Unassembled WGS sequence"/>
</dbReference>
<dbReference type="PANTHER" id="PTHR43581:SF4">
    <property type="entry name" value="ATP_GTP PHOSPHATASE"/>
    <property type="match status" value="1"/>
</dbReference>
<name>A0ABV5H0U6_9FLAO</name>
<dbReference type="RefSeq" id="WP_290268061.1">
    <property type="nucleotide sequence ID" value="NZ_JAUFQP010000001.1"/>
</dbReference>
<dbReference type="InterPro" id="IPR041685">
    <property type="entry name" value="AAA_GajA/Old/RecF-like"/>
</dbReference>
<dbReference type="EMBL" id="JBHMFA010000006">
    <property type="protein sequence ID" value="MFB9105524.1"/>
    <property type="molecule type" value="Genomic_DNA"/>
</dbReference>
<dbReference type="GO" id="GO:0004519">
    <property type="term" value="F:endonuclease activity"/>
    <property type="evidence" value="ECO:0007669"/>
    <property type="project" value="UniProtKB-KW"/>
</dbReference>
<comment type="caution">
    <text evidence="3">The sequence shown here is derived from an EMBL/GenBank/DDBJ whole genome shotgun (WGS) entry which is preliminary data.</text>
</comment>
<dbReference type="Pfam" id="PF13175">
    <property type="entry name" value="AAA_15"/>
    <property type="match status" value="1"/>
</dbReference>
<dbReference type="InterPro" id="IPR034139">
    <property type="entry name" value="TOPRIM_OLD"/>
</dbReference>
<evidence type="ECO:0000313" key="3">
    <source>
        <dbReference type="EMBL" id="MFB9105524.1"/>
    </source>
</evidence>
<dbReference type="InterPro" id="IPR027417">
    <property type="entry name" value="P-loop_NTPase"/>
</dbReference>
<sequence length="606" mass="69709">MYLQNLKLWNFRKYGNSNPFDLQEPSLNLNFSKGVNVLIGQNDSGKTAIIDAIKLVLKTHSYDWLKIVNEDFYFDSDRLRIELVFDDLDPEEAKHFTEWLGWNKEVGKEPRCFLRLIYDVRRNIADNKIFPSDVKAGVDPVGYQLTAEAREFIKTTYLKPLRNAKAELVPRKNSRLAQILQEHEAFRGRNKDHSLVSLFNDFNVSVEKYFLGIANNDVPLPPTEQKGKELKDEIDSYIRSFYDETKESAFGVKDNNLKNILEKLELSIKDEINPGLGTLNRLFMASELLHLHKKNWTGIRLGLIEELEAHLHPQAQMQIIEALQKEKEIQLILTTHSPNLGSKIKLENLILCSNNYAFPMGNEYTQLDEEDYGFLERFLDATKANLFFAKGVIMVEGWSEEILLPAIAQRLKEQDVIQKNLTEAGVSIVNVTSTAFQRYARIYLRKDSLLNKIETPVAVITDVDVRAFEETIETDQDGKYKKVYLKQDVATVLVKSITKITELEAKFDKENVKSFIAKDWTLEYALLKSSSLKSLFEEALIEVHPQIDRDNFEAELGKKLINKTLYKTELAYQLASKLDKHTTLAISEDDTGIKYLIDAIKYVCND</sequence>
<dbReference type="Pfam" id="PF20469">
    <property type="entry name" value="OLD-like_TOPRIM"/>
    <property type="match status" value="1"/>
</dbReference>
<reference evidence="3 4" key="1">
    <citation type="submission" date="2024-09" db="EMBL/GenBank/DDBJ databases">
        <authorList>
            <person name="Sun Q."/>
            <person name="Mori K."/>
        </authorList>
    </citation>
    <scope>NUCLEOTIDE SEQUENCE [LARGE SCALE GENOMIC DNA]</scope>
    <source>
        <strain evidence="3 4">CECT 8300</strain>
    </source>
</reference>
<proteinExistence type="predicted"/>
<feature type="domain" description="OLD protein-like TOPRIM" evidence="2">
    <location>
        <begin position="387"/>
        <end position="464"/>
    </location>
</feature>
<evidence type="ECO:0000259" key="2">
    <source>
        <dbReference type="Pfam" id="PF20469"/>
    </source>
</evidence>
<gene>
    <name evidence="3" type="ORF">ACFFU1_11480</name>
</gene>
<keyword evidence="3" id="KW-0540">Nuclease</keyword>
<organism evidence="3 4">
    <name type="scientific">Algibacter miyuki</name>
    <dbReference type="NCBI Taxonomy" id="1306933"/>
    <lineage>
        <taxon>Bacteria</taxon>
        <taxon>Pseudomonadati</taxon>
        <taxon>Bacteroidota</taxon>
        <taxon>Flavobacteriia</taxon>
        <taxon>Flavobacteriales</taxon>
        <taxon>Flavobacteriaceae</taxon>
        <taxon>Algibacter</taxon>
    </lineage>
</organism>
<keyword evidence="3" id="KW-0255">Endonuclease</keyword>
<dbReference type="InterPro" id="IPR051396">
    <property type="entry name" value="Bact_Antivir_Def_Nuclease"/>
</dbReference>
<dbReference type="PANTHER" id="PTHR43581">
    <property type="entry name" value="ATP/GTP PHOSPHATASE"/>
    <property type="match status" value="1"/>
</dbReference>
<protein>
    <submittedName>
        <fullName evidence="3">ATP-dependent endonuclease</fullName>
    </submittedName>
</protein>
<evidence type="ECO:0000259" key="1">
    <source>
        <dbReference type="Pfam" id="PF13175"/>
    </source>
</evidence>
<dbReference type="CDD" id="cd01026">
    <property type="entry name" value="TOPRIM_OLD"/>
    <property type="match status" value="1"/>
</dbReference>
<accession>A0ABV5H0U6</accession>
<feature type="domain" description="Endonuclease GajA/Old nuclease/RecF-like AAA" evidence="1">
    <location>
        <begin position="1"/>
        <end position="340"/>
    </location>
</feature>
<evidence type="ECO:0000313" key="4">
    <source>
        <dbReference type="Proteomes" id="UP001589590"/>
    </source>
</evidence>
<keyword evidence="4" id="KW-1185">Reference proteome</keyword>
<dbReference type="SUPFAM" id="SSF52540">
    <property type="entry name" value="P-loop containing nucleoside triphosphate hydrolases"/>
    <property type="match status" value="1"/>
</dbReference>